<dbReference type="GO" id="GO:0032259">
    <property type="term" value="P:methylation"/>
    <property type="evidence" value="ECO:0007669"/>
    <property type="project" value="UniProtKB-KW"/>
</dbReference>
<keyword evidence="3" id="KW-0808">Transferase</keyword>
<dbReference type="InterPro" id="IPR046816">
    <property type="entry name" value="MmeI_Mtase"/>
</dbReference>
<evidence type="ECO:0000259" key="9">
    <source>
        <dbReference type="Pfam" id="PF20467"/>
    </source>
</evidence>
<dbReference type="EMBL" id="JAHLFE010000163">
    <property type="protein sequence ID" value="MBU3844784.1"/>
    <property type="molecule type" value="Genomic_DNA"/>
</dbReference>
<dbReference type="Pfam" id="PF20467">
    <property type="entry name" value="MmeI_C"/>
    <property type="match status" value="1"/>
</dbReference>
<dbReference type="PANTHER" id="PTHR33841">
    <property type="entry name" value="DNA METHYLTRANSFERASE YEEA-RELATED"/>
    <property type="match status" value="1"/>
</dbReference>
<dbReference type="Pfam" id="PF20465">
    <property type="entry name" value="MmeI_hel"/>
    <property type="match status" value="1"/>
</dbReference>
<name>A0A948X037_9GAMM</name>
<dbReference type="Gene3D" id="3.40.50.150">
    <property type="entry name" value="Vaccinia Virus protein VP39"/>
    <property type="match status" value="1"/>
</dbReference>
<reference evidence="11" key="2">
    <citation type="submission" date="2021-04" db="EMBL/GenBank/DDBJ databases">
        <authorList>
            <person name="Gilroy R."/>
        </authorList>
    </citation>
    <scope>NUCLEOTIDE SEQUENCE</scope>
    <source>
        <strain evidence="11">378</strain>
    </source>
</reference>
<dbReference type="Proteomes" id="UP000733611">
    <property type="component" value="Unassembled WGS sequence"/>
</dbReference>
<evidence type="ECO:0000259" key="6">
    <source>
        <dbReference type="Pfam" id="PF20464"/>
    </source>
</evidence>
<feature type="region of interest" description="Disordered" evidence="5">
    <location>
        <begin position="946"/>
        <end position="983"/>
    </location>
</feature>
<feature type="domain" description="MmeI-like C-terminal" evidence="9">
    <location>
        <begin position="861"/>
        <end position="938"/>
    </location>
</feature>
<organism evidence="11 12">
    <name type="scientific">Candidatus Anaerobiospirillum pullicola</name>
    <dbReference type="NCBI Taxonomy" id="2838451"/>
    <lineage>
        <taxon>Bacteria</taxon>
        <taxon>Pseudomonadati</taxon>
        <taxon>Pseudomonadota</taxon>
        <taxon>Gammaproteobacteria</taxon>
        <taxon>Aeromonadales</taxon>
        <taxon>Succinivibrionaceae</taxon>
        <taxon>Anaerobiospirillum</taxon>
    </lineage>
</organism>
<evidence type="ECO:0000256" key="4">
    <source>
        <dbReference type="ARBA" id="ARBA00047942"/>
    </source>
</evidence>
<dbReference type="InterPro" id="IPR046820">
    <property type="entry name" value="MmeI_TRD"/>
</dbReference>
<comment type="catalytic activity">
    <reaction evidence="4">
        <text>a 2'-deoxyadenosine in DNA + S-adenosyl-L-methionine = an N(6)-methyl-2'-deoxyadenosine in DNA + S-adenosyl-L-homocysteine + H(+)</text>
        <dbReference type="Rhea" id="RHEA:15197"/>
        <dbReference type="Rhea" id="RHEA-COMP:12418"/>
        <dbReference type="Rhea" id="RHEA-COMP:12419"/>
        <dbReference type="ChEBI" id="CHEBI:15378"/>
        <dbReference type="ChEBI" id="CHEBI:57856"/>
        <dbReference type="ChEBI" id="CHEBI:59789"/>
        <dbReference type="ChEBI" id="CHEBI:90615"/>
        <dbReference type="ChEBI" id="CHEBI:90616"/>
        <dbReference type="EC" id="2.1.1.72"/>
    </reaction>
</comment>
<dbReference type="Pfam" id="PF20473">
    <property type="entry name" value="MmeI_Mtase"/>
    <property type="match status" value="1"/>
</dbReference>
<feature type="domain" description="MmeI-like helicase spacer" evidence="7">
    <location>
        <begin position="207"/>
        <end position="282"/>
    </location>
</feature>
<dbReference type="PANTHER" id="PTHR33841:SF1">
    <property type="entry name" value="DNA METHYLTRANSFERASE A"/>
    <property type="match status" value="1"/>
</dbReference>
<dbReference type="EC" id="2.1.1.72" evidence="1"/>
<dbReference type="Pfam" id="PF20464">
    <property type="entry name" value="MmeI_N"/>
    <property type="match status" value="1"/>
</dbReference>
<dbReference type="InterPro" id="IPR046818">
    <property type="entry name" value="MmeI_C"/>
</dbReference>
<protein>
    <recommendedName>
        <fullName evidence="1">site-specific DNA-methyltransferase (adenine-specific)</fullName>
        <ecNumber evidence="1">2.1.1.72</ecNumber>
    </recommendedName>
</protein>
<evidence type="ECO:0000256" key="3">
    <source>
        <dbReference type="ARBA" id="ARBA00022679"/>
    </source>
</evidence>
<evidence type="ECO:0000313" key="11">
    <source>
        <dbReference type="EMBL" id="MBU3844784.1"/>
    </source>
</evidence>
<dbReference type="PRINTS" id="PR00507">
    <property type="entry name" value="N12N6MTFRASE"/>
</dbReference>
<feature type="domain" description="MmeI-like DNA-methyltransferase" evidence="10">
    <location>
        <begin position="369"/>
        <end position="621"/>
    </location>
</feature>
<dbReference type="AlphaFoldDB" id="A0A948X037"/>
<dbReference type="InterPro" id="IPR046817">
    <property type="entry name" value="MmeI_N"/>
</dbReference>
<dbReference type="InterPro" id="IPR046819">
    <property type="entry name" value="MmeI_hel"/>
</dbReference>
<evidence type="ECO:0000259" key="8">
    <source>
        <dbReference type="Pfam" id="PF20466"/>
    </source>
</evidence>
<feature type="domain" description="MmeI-like N-terminal" evidence="6">
    <location>
        <begin position="9"/>
        <end position="194"/>
    </location>
</feature>
<dbReference type="InterPro" id="IPR050953">
    <property type="entry name" value="N4_N6_ade-DNA_methylase"/>
</dbReference>
<reference evidence="11" key="1">
    <citation type="journal article" date="2021" name="PeerJ">
        <title>Extensive microbial diversity within the chicken gut microbiome revealed by metagenomics and culture.</title>
        <authorList>
            <person name="Gilroy R."/>
            <person name="Ravi A."/>
            <person name="Getino M."/>
            <person name="Pursley I."/>
            <person name="Horton D.L."/>
            <person name="Alikhan N.F."/>
            <person name="Baker D."/>
            <person name="Gharbi K."/>
            <person name="Hall N."/>
            <person name="Watson M."/>
            <person name="Adriaenssens E.M."/>
            <person name="Foster-Nyarko E."/>
            <person name="Jarju S."/>
            <person name="Secka A."/>
            <person name="Antonio M."/>
            <person name="Oren A."/>
            <person name="Chaudhuri R.R."/>
            <person name="La Ragione R."/>
            <person name="Hildebrand F."/>
            <person name="Pallen M.J."/>
        </authorList>
    </citation>
    <scope>NUCLEOTIDE SEQUENCE</scope>
    <source>
        <strain evidence="11">378</strain>
    </source>
</reference>
<comment type="caution">
    <text evidence="11">The sequence shown here is derived from an EMBL/GenBank/DDBJ whole genome shotgun (WGS) entry which is preliminary data.</text>
</comment>
<evidence type="ECO:0000313" key="12">
    <source>
        <dbReference type="Proteomes" id="UP000733611"/>
    </source>
</evidence>
<evidence type="ECO:0000259" key="10">
    <source>
        <dbReference type="Pfam" id="PF20473"/>
    </source>
</evidence>
<evidence type="ECO:0000256" key="2">
    <source>
        <dbReference type="ARBA" id="ARBA00022603"/>
    </source>
</evidence>
<dbReference type="InterPro" id="IPR029063">
    <property type="entry name" value="SAM-dependent_MTases_sf"/>
</dbReference>
<proteinExistence type="predicted"/>
<evidence type="ECO:0000256" key="5">
    <source>
        <dbReference type="SAM" id="MobiDB-lite"/>
    </source>
</evidence>
<dbReference type="SUPFAM" id="SSF53335">
    <property type="entry name" value="S-adenosyl-L-methionine-dependent methyltransferases"/>
    <property type="match status" value="1"/>
</dbReference>
<gene>
    <name evidence="11" type="ORF">H9847_07995</name>
</gene>
<sequence>MTELEQRKAAQAFADKWLHKKGYEKGETHAFWLELLQSVLGVSQPNDIIRFEVPIQLSDLGDDADKHTSFIDAVIPATRVLIEQKSASRDLDKKAKQSDGEYLSPFEQARRYDLHQPVSQHARYIVLCNFRKFEIYDCEYPQAEPTVITLDTLDQNIYRLRFLATPSDSISPEKQEISVKAGEIVSELYDKLLACYVDPSSPATLQSLNKLCVRLVFCLYAEDAELFNTHTQFHDYLAGAEPKNIRTMLRDLFRVLNTKEEERDPYELPELLAFPYINGGLFSDDDIEIPLFNEEIVDLLLNKASASFKWRDISPTIFGALFESTLNPETRRQGGMHYTSVENIHKVIDPLFLDDLKSEFQLILNVKSVGSRERQLKRFHDKLASLQFLDPACGSGNFLTETYLSLRRLENDVIRSLFTNSSLSAEVFNPIKVSIGQFYGIEINDFAVTVARTALWIAESQMMQETIDIVGHELDFLPLKSYTNITEANALTLPWSNAVNYEELTYIIGNPPFSGYSMMSKEQKQNVLSVFGKDWKGAGMLDFVCAWFKKASDIIGSHPEVKAAFVATNSICQGTSVANLWEGLNKQGIEIAFAYRSFVWDNEATEKAHVYCVIIGLQSAAASKGKDQDKLLFTEDGVKTTAAHINAYLTASDDVFIHDRDKPICDVPKGGMGSKPVDGGYYMFTPEEKEAFLRQEPQAAPYFHPWFGADELIKGKRRFCLYLAHCSEDALAKLPLCRERGALVTAYRLKSTKAATVRLAERPFSFESSNIPDTSFLAVPKNSSYRRQYIPMVYMQPHDGLCGDTLRLFPNITLYHFSVLTSSVHMTWVRAVCGRLKMDFSYSNTLVYNNFPWPTDVPETLQQQLEQTAQAILDDRSAAQGATLAQLYDPALMPASLRKAHQANDRLVMQAYGFAQDLNEAQILSKLFDMYKERIAELEEQTIAKAKAKPKRMRSAIAKAPDTTPASEQPAKPAKRTRKASQA</sequence>
<dbReference type="Pfam" id="PF20466">
    <property type="entry name" value="MmeI_TRD"/>
    <property type="match status" value="1"/>
</dbReference>
<dbReference type="GO" id="GO:0009007">
    <property type="term" value="F:site-specific DNA-methyltransferase (adenine-specific) activity"/>
    <property type="evidence" value="ECO:0007669"/>
    <property type="project" value="UniProtKB-EC"/>
</dbReference>
<evidence type="ECO:0000256" key="1">
    <source>
        <dbReference type="ARBA" id="ARBA00011900"/>
    </source>
</evidence>
<evidence type="ECO:0000259" key="7">
    <source>
        <dbReference type="Pfam" id="PF20465"/>
    </source>
</evidence>
<accession>A0A948X037</accession>
<feature type="domain" description="MmeI-like target recognition" evidence="8">
    <location>
        <begin position="652"/>
        <end position="855"/>
    </location>
</feature>
<keyword evidence="2 11" id="KW-0489">Methyltransferase</keyword>
<feature type="compositionally biased region" description="Basic residues" evidence="5">
    <location>
        <begin position="973"/>
        <end position="983"/>
    </location>
</feature>